<proteinExistence type="predicted"/>
<evidence type="ECO:0000313" key="3">
    <source>
        <dbReference type="Proteomes" id="UP000277580"/>
    </source>
</evidence>
<dbReference type="OrthoDB" id="5327148at2759"/>
<evidence type="ECO:0000313" key="2">
    <source>
        <dbReference type="EMBL" id="RPB07029.1"/>
    </source>
</evidence>
<dbReference type="AlphaFoldDB" id="A0A3N4KCE9"/>
<keyword evidence="1" id="KW-0472">Membrane</keyword>
<protein>
    <submittedName>
        <fullName evidence="2">Uncharacterized protein</fullName>
    </submittedName>
</protein>
<gene>
    <name evidence="2" type="ORF">P167DRAFT_540401</name>
</gene>
<accession>A0A3N4KCE9</accession>
<dbReference type="EMBL" id="ML119198">
    <property type="protein sequence ID" value="RPB07029.1"/>
    <property type="molecule type" value="Genomic_DNA"/>
</dbReference>
<dbReference type="Proteomes" id="UP000277580">
    <property type="component" value="Unassembled WGS sequence"/>
</dbReference>
<keyword evidence="3" id="KW-1185">Reference proteome</keyword>
<reference evidence="2 3" key="1">
    <citation type="journal article" date="2018" name="Nat. Ecol. Evol.">
        <title>Pezizomycetes genomes reveal the molecular basis of ectomycorrhizal truffle lifestyle.</title>
        <authorList>
            <person name="Murat C."/>
            <person name="Payen T."/>
            <person name="Noel B."/>
            <person name="Kuo A."/>
            <person name="Morin E."/>
            <person name="Chen J."/>
            <person name="Kohler A."/>
            <person name="Krizsan K."/>
            <person name="Balestrini R."/>
            <person name="Da Silva C."/>
            <person name="Montanini B."/>
            <person name="Hainaut M."/>
            <person name="Levati E."/>
            <person name="Barry K.W."/>
            <person name="Belfiori B."/>
            <person name="Cichocki N."/>
            <person name="Clum A."/>
            <person name="Dockter R.B."/>
            <person name="Fauchery L."/>
            <person name="Guy J."/>
            <person name="Iotti M."/>
            <person name="Le Tacon F."/>
            <person name="Lindquist E.A."/>
            <person name="Lipzen A."/>
            <person name="Malagnac F."/>
            <person name="Mello A."/>
            <person name="Molinier V."/>
            <person name="Miyauchi S."/>
            <person name="Poulain J."/>
            <person name="Riccioni C."/>
            <person name="Rubini A."/>
            <person name="Sitrit Y."/>
            <person name="Splivallo R."/>
            <person name="Traeger S."/>
            <person name="Wang M."/>
            <person name="Zifcakova L."/>
            <person name="Wipf D."/>
            <person name="Zambonelli A."/>
            <person name="Paolocci F."/>
            <person name="Nowrousian M."/>
            <person name="Ottonello S."/>
            <person name="Baldrian P."/>
            <person name="Spatafora J.W."/>
            <person name="Henrissat B."/>
            <person name="Nagy L.G."/>
            <person name="Aury J.M."/>
            <person name="Wincker P."/>
            <person name="Grigoriev I.V."/>
            <person name="Bonfante P."/>
            <person name="Martin F.M."/>
        </authorList>
    </citation>
    <scope>NUCLEOTIDE SEQUENCE [LARGE SCALE GENOMIC DNA]</scope>
    <source>
        <strain evidence="2 3">CCBAS932</strain>
    </source>
</reference>
<keyword evidence="1" id="KW-1133">Transmembrane helix</keyword>
<feature type="transmembrane region" description="Helical" evidence="1">
    <location>
        <begin position="25"/>
        <end position="48"/>
    </location>
</feature>
<organism evidence="2 3">
    <name type="scientific">Morchella conica CCBAS932</name>
    <dbReference type="NCBI Taxonomy" id="1392247"/>
    <lineage>
        <taxon>Eukaryota</taxon>
        <taxon>Fungi</taxon>
        <taxon>Dikarya</taxon>
        <taxon>Ascomycota</taxon>
        <taxon>Pezizomycotina</taxon>
        <taxon>Pezizomycetes</taxon>
        <taxon>Pezizales</taxon>
        <taxon>Morchellaceae</taxon>
        <taxon>Morchella</taxon>
    </lineage>
</organism>
<keyword evidence="1" id="KW-0812">Transmembrane</keyword>
<dbReference type="InParanoid" id="A0A3N4KCE9"/>
<evidence type="ECO:0000256" key="1">
    <source>
        <dbReference type="SAM" id="Phobius"/>
    </source>
</evidence>
<name>A0A3N4KCE9_9PEZI</name>
<sequence length="58" mass="6319">MVNDQPHEHGEKEDKPAVIISFDKILIASGALVCATGAIVFIAVDIPLSPFSNWLTWL</sequence>